<proteinExistence type="predicted"/>
<comment type="caution">
    <text evidence="1">The sequence shown here is derived from an EMBL/GenBank/DDBJ whole genome shotgun (WGS) entry which is preliminary data.</text>
</comment>
<dbReference type="Proteomes" id="UP000183192">
    <property type="component" value="Unassembled WGS sequence"/>
</dbReference>
<gene>
    <name evidence="1" type="ORF">AUJ27_04275</name>
</gene>
<reference evidence="1 2" key="1">
    <citation type="journal article" date="2016" name="Environ. Microbiol.">
        <title>Genomic resolution of a cold subsurface aquifer community provides metabolic insights for novel microbes adapted to high CO concentrations.</title>
        <authorList>
            <person name="Probst A.J."/>
            <person name="Castelle C.J."/>
            <person name="Singh A."/>
            <person name="Brown C.T."/>
            <person name="Anantharaman K."/>
            <person name="Sharon I."/>
            <person name="Hug L.A."/>
            <person name="Burstein D."/>
            <person name="Emerson J.B."/>
            <person name="Thomas B.C."/>
            <person name="Banfield J.F."/>
        </authorList>
    </citation>
    <scope>NUCLEOTIDE SEQUENCE [LARGE SCALE GENOMIC DNA]</scope>
    <source>
        <strain evidence="1">CG1_02_37_44</strain>
    </source>
</reference>
<sequence>MAFLFLNSSLAERCREVGIEVREEGDMFKVNELPSFVEVLEIEGEHLRDYRLNTVSSTSPSPANPTAGKKSEGVGLDLRQLVSRLKPIKGQRLVKWLERFLTAHPDQLDQWSGHFTEVVTAKAIAIYRRRGVVEEYEANVALFGRLVNAAYGAQIYKPEAGIKITASGESQNPFTHERISSLKFLSGEYEEKNKRFFGRLCNFLRGQKIFYYDAGGDGYYDLLGIKGEPKLEAIPVPVFLQVMEIGFGADGNSRRILAKNFFLESNWFELIWQEKDKWNRLSESDTMS</sequence>
<organism evidence="1 2">
    <name type="scientific">Candidatus Falkowbacteria bacterium CG1_02_37_44</name>
    <dbReference type="NCBI Taxonomy" id="1805146"/>
    <lineage>
        <taxon>Bacteria</taxon>
        <taxon>Candidatus Falkowiibacteriota</taxon>
    </lineage>
</organism>
<dbReference type="EMBL" id="MNUU01000081">
    <property type="protein sequence ID" value="OIO06396.1"/>
    <property type="molecule type" value="Genomic_DNA"/>
</dbReference>
<name>A0A1J4T2V4_9BACT</name>
<evidence type="ECO:0000313" key="1">
    <source>
        <dbReference type="EMBL" id="OIO06396.1"/>
    </source>
</evidence>
<protein>
    <submittedName>
        <fullName evidence="1">Uncharacterized protein</fullName>
    </submittedName>
</protein>
<accession>A0A1J4T2V4</accession>
<evidence type="ECO:0000313" key="2">
    <source>
        <dbReference type="Proteomes" id="UP000183192"/>
    </source>
</evidence>
<dbReference type="AlphaFoldDB" id="A0A1J4T2V4"/>